<dbReference type="Gene3D" id="3.40.50.2000">
    <property type="entry name" value="Glycogen Phosphorylase B"/>
    <property type="match status" value="1"/>
</dbReference>
<sequence>MKVMFLVPHGTRRSQARYRVSPLVRYWSEKGIDAFWKEMPQGLYARYSFFSRLPHADVVVVHRELLSSYELGIVRRLSRKLVFDCADAVWALPAAGQGIMASRNRLERGFQRMCQGADVCVVDNKALAEEAAKYQDQVHVVTTPIDVEHFVPGNGGKNGGPTLVGWCGNCDNQSYAEQVMGTLTPLTGSVQFSILSKEPYAGPAREYAMWTSWTPGREVSHLQAMDIGLVPVPSDNNGQVGNGIEALKLMSLGLPVIASDVGVHAEMIDHGVDGYLVRDEGDWAKYVKVLADQPDLRRRMGEQARKKMVEHHALDIIAPQLRRVLGV</sequence>
<evidence type="ECO:0000259" key="1">
    <source>
        <dbReference type="Pfam" id="PF00534"/>
    </source>
</evidence>
<gene>
    <name evidence="2" type="ORF">DPRO_0673</name>
</gene>
<evidence type="ECO:0000313" key="2">
    <source>
        <dbReference type="EMBL" id="SOB57557.1"/>
    </source>
</evidence>
<organism evidence="2 3">
    <name type="scientific">Pseudodesulfovibrio profundus</name>
    <dbReference type="NCBI Taxonomy" id="57320"/>
    <lineage>
        <taxon>Bacteria</taxon>
        <taxon>Pseudomonadati</taxon>
        <taxon>Thermodesulfobacteriota</taxon>
        <taxon>Desulfovibrionia</taxon>
        <taxon>Desulfovibrionales</taxon>
        <taxon>Desulfovibrionaceae</taxon>
    </lineage>
</organism>
<name>A0A2C8F597_9BACT</name>
<dbReference type="InterPro" id="IPR001296">
    <property type="entry name" value="Glyco_trans_1"/>
</dbReference>
<proteinExistence type="predicted"/>
<dbReference type="PANTHER" id="PTHR45947">
    <property type="entry name" value="SULFOQUINOVOSYL TRANSFERASE SQD2"/>
    <property type="match status" value="1"/>
</dbReference>
<dbReference type="CDD" id="cd03801">
    <property type="entry name" value="GT4_PimA-like"/>
    <property type="match status" value="1"/>
</dbReference>
<dbReference type="Proteomes" id="UP000219215">
    <property type="component" value="Chromosome DPRO"/>
</dbReference>
<dbReference type="InterPro" id="IPR050194">
    <property type="entry name" value="Glycosyltransferase_grp1"/>
</dbReference>
<dbReference type="RefSeq" id="WP_097010781.1">
    <property type="nucleotide sequence ID" value="NZ_LT907975.1"/>
</dbReference>
<dbReference type="Pfam" id="PF00534">
    <property type="entry name" value="Glycos_transf_1"/>
    <property type="match status" value="1"/>
</dbReference>
<dbReference type="EMBL" id="LT907975">
    <property type="protein sequence ID" value="SOB57557.1"/>
    <property type="molecule type" value="Genomic_DNA"/>
</dbReference>
<reference evidence="3" key="1">
    <citation type="submission" date="2017-09" db="EMBL/GenBank/DDBJ databases">
        <authorList>
            <person name="Regsiter A."/>
            <person name="William W."/>
        </authorList>
    </citation>
    <scope>NUCLEOTIDE SEQUENCE [LARGE SCALE GENOMIC DNA]</scope>
    <source>
        <strain evidence="3">500-1</strain>
    </source>
</reference>
<evidence type="ECO:0000313" key="3">
    <source>
        <dbReference type="Proteomes" id="UP000219215"/>
    </source>
</evidence>
<dbReference type="OrthoDB" id="9815351at2"/>
<protein>
    <submittedName>
        <fullName evidence="2">Glycosyltransferase</fullName>
    </submittedName>
</protein>
<dbReference type="AlphaFoldDB" id="A0A2C8F597"/>
<dbReference type="SUPFAM" id="SSF53756">
    <property type="entry name" value="UDP-Glycosyltransferase/glycogen phosphorylase"/>
    <property type="match status" value="1"/>
</dbReference>
<keyword evidence="2" id="KW-0808">Transferase</keyword>
<accession>A0A2C8F597</accession>
<feature type="domain" description="Glycosyl transferase family 1" evidence="1">
    <location>
        <begin position="240"/>
        <end position="306"/>
    </location>
</feature>
<dbReference type="PANTHER" id="PTHR45947:SF3">
    <property type="entry name" value="SULFOQUINOVOSYL TRANSFERASE SQD2"/>
    <property type="match status" value="1"/>
</dbReference>
<keyword evidence="3" id="KW-1185">Reference proteome</keyword>
<dbReference type="GO" id="GO:0016757">
    <property type="term" value="F:glycosyltransferase activity"/>
    <property type="evidence" value="ECO:0007669"/>
    <property type="project" value="InterPro"/>
</dbReference>
<dbReference type="KEGG" id="pprf:DPRO_0673"/>